<dbReference type="AlphaFoldDB" id="A0A2N5NBT2"/>
<organism evidence="2 3">
    <name type="scientific">Paenibacillus pasadenensis</name>
    <dbReference type="NCBI Taxonomy" id="217090"/>
    <lineage>
        <taxon>Bacteria</taxon>
        <taxon>Bacillati</taxon>
        <taxon>Bacillota</taxon>
        <taxon>Bacilli</taxon>
        <taxon>Bacillales</taxon>
        <taxon>Paenibacillaceae</taxon>
        <taxon>Paenibacillus</taxon>
    </lineage>
</organism>
<evidence type="ECO:0000313" key="2">
    <source>
        <dbReference type="EMBL" id="PLT47730.1"/>
    </source>
</evidence>
<gene>
    <name evidence="2" type="ORF">B8V81_0637</name>
</gene>
<evidence type="ECO:0000313" key="3">
    <source>
        <dbReference type="Proteomes" id="UP000234789"/>
    </source>
</evidence>
<dbReference type="EMBL" id="NFEZ01000002">
    <property type="protein sequence ID" value="PLT47730.1"/>
    <property type="molecule type" value="Genomic_DNA"/>
</dbReference>
<proteinExistence type="predicted"/>
<dbReference type="RefSeq" id="WP_146000451.1">
    <property type="nucleotide sequence ID" value="NZ_NFEZ01000002.1"/>
</dbReference>
<feature type="compositionally biased region" description="Basic and acidic residues" evidence="1">
    <location>
        <begin position="1"/>
        <end position="10"/>
    </location>
</feature>
<feature type="compositionally biased region" description="Low complexity" evidence="1">
    <location>
        <begin position="29"/>
        <end position="45"/>
    </location>
</feature>
<feature type="region of interest" description="Disordered" evidence="1">
    <location>
        <begin position="1"/>
        <end position="68"/>
    </location>
</feature>
<comment type="caution">
    <text evidence="2">The sequence shown here is derived from an EMBL/GenBank/DDBJ whole genome shotgun (WGS) entry which is preliminary data.</text>
</comment>
<evidence type="ECO:0000256" key="1">
    <source>
        <dbReference type="SAM" id="MobiDB-lite"/>
    </source>
</evidence>
<feature type="compositionally biased region" description="Low complexity" evidence="1">
    <location>
        <begin position="57"/>
        <end position="68"/>
    </location>
</feature>
<reference evidence="2 3" key="1">
    <citation type="submission" date="2017-05" db="EMBL/GenBank/DDBJ databases">
        <title>Functional genome analysis of Paenibacillus pasadenensis strain R16: insights on endophytic life style and antifungal activity.</title>
        <authorList>
            <person name="Passera A."/>
            <person name="Marcolungo L."/>
            <person name="Casati P."/>
            <person name="Brasca M."/>
            <person name="Quaglino F."/>
            <person name="Delledonne M."/>
        </authorList>
    </citation>
    <scope>NUCLEOTIDE SEQUENCE [LARGE SCALE GENOMIC DNA]</scope>
    <source>
        <strain evidence="2 3">R16</strain>
    </source>
</reference>
<keyword evidence="3" id="KW-1185">Reference proteome</keyword>
<sequence length="68" mass="6828">MRQARGEPRRSGSGTAGEPERQRHGGRAGAPAARRASRSANGTAGEPERQRHGGRAGAPAAVTAAVSG</sequence>
<accession>A0A2N5NBT2</accession>
<dbReference type="Proteomes" id="UP000234789">
    <property type="component" value="Unassembled WGS sequence"/>
</dbReference>
<name>A0A2N5NBT2_9BACL</name>
<protein>
    <submittedName>
        <fullName evidence="2">Uncharacterized protein</fullName>
    </submittedName>
</protein>